<dbReference type="InterPro" id="IPR038763">
    <property type="entry name" value="DHH_sf"/>
</dbReference>
<dbReference type="SUPFAM" id="SSF64182">
    <property type="entry name" value="DHH phosphoesterases"/>
    <property type="match status" value="1"/>
</dbReference>
<accession>A0A7X4LME6</accession>
<dbReference type="EMBL" id="WEKT01000034">
    <property type="protein sequence ID" value="MZI94680.1"/>
    <property type="molecule type" value="Genomic_DNA"/>
</dbReference>
<gene>
    <name evidence="1" type="ORF">F9817_15955</name>
</gene>
<sequence>MHYDVFNGDADGIIALLQLRLAQPKSAKLVTGIKRDIELLKQVQPQSQDSITVLDISMAKNSAALQHVLQIGASVFYADHHQSGEIPSHPQLEAYIDLDANVCTALIIDRYLNGQFHAWAIAAAYGDNLMSVADKLALQAGFNSEQAGQLQEIGTLINYNGYGRHVDDLHYHPAELFKALTCYLSPFDLFADPQSPLYQLRTGYQADMALAMGQSALVDEPFVRVFQLPDEPASYRISGVYGNTLANQSENQAHIVLTELENGTAFTVSLRAPLTNKQGAGGLCAQFVTGGGREAAGGINRLPREEVDQFIQVVRDYYSS</sequence>
<name>A0A7X4LME6_9VIBR</name>
<comment type="caution">
    <text evidence="1">The sequence shown here is derived from an EMBL/GenBank/DDBJ whole genome shotgun (WGS) entry which is preliminary data.</text>
</comment>
<keyword evidence="2" id="KW-1185">Reference proteome</keyword>
<evidence type="ECO:0000313" key="1">
    <source>
        <dbReference type="EMBL" id="MZI94680.1"/>
    </source>
</evidence>
<organism evidence="1 2">
    <name type="scientific">Vibrio eleionomae</name>
    <dbReference type="NCBI Taxonomy" id="2653505"/>
    <lineage>
        <taxon>Bacteria</taxon>
        <taxon>Pseudomonadati</taxon>
        <taxon>Pseudomonadota</taxon>
        <taxon>Gammaproteobacteria</taxon>
        <taxon>Vibrionales</taxon>
        <taxon>Vibrionaceae</taxon>
        <taxon>Vibrio</taxon>
    </lineage>
</organism>
<reference evidence="1 2" key="1">
    <citation type="submission" date="2019-10" db="EMBL/GenBank/DDBJ databases">
        <title>Vibrio sp. nov. isolated from a shrimp pond.</title>
        <authorList>
            <person name="Gomez-Gil B."/>
            <person name="Enciso-Ibarra J."/>
            <person name="Enciso-Ibarra K."/>
            <person name="Bolan-Mejia C."/>
        </authorList>
    </citation>
    <scope>NUCLEOTIDE SEQUENCE [LARGE SCALE GENOMIC DNA]</scope>
    <source>
        <strain evidence="1 2">CAIM 722</strain>
    </source>
</reference>
<proteinExistence type="predicted"/>
<dbReference type="AlphaFoldDB" id="A0A7X4LME6"/>
<dbReference type="RefSeq" id="WP_161157157.1">
    <property type="nucleotide sequence ID" value="NZ_WEKT01000034.1"/>
</dbReference>
<evidence type="ECO:0000313" key="2">
    <source>
        <dbReference type="Proteomes" id="UP000462621"/>
    </source>
</evidence>
<protein>
    <submittedName>
        <fullName evidence="1">DHH family phosphoesterase</fullName>
    </submittedName>
</protein>
<dbReference type="Proteomes" id="UP000462621">
    <property type="component" value="Unassembled WGS sequence"/>
</dbReference>